<evidence type="ECO:0000313" key="3">
    <source>
        <dbReference type="EMBL" id="AJA09039.1"/>
    </source>
</evidence>
<name>A0A0A7PGD3_9SPHN</name>
<dbReference type="STRING" id="1515612.SKP52_10670"/>
<accession>A0A0A7PGD3</accession>
<dbReference type="InterPro" id="IPR001434">
    <property type="entry name" value="OmcB-like_DUF11"/>
</dbReference>
<proteinExistence type="predicted"/>
<keyword evidence="1" id="KW-0732">Signal</keyword>
<dbReference type="RefSeq" id="WP_052208094.1">
    <property type="nucleotide sequence ID" value="NZ_CP009122.1"/>
</dbReference>
<organism evidence="3 4">
    <name type="scientific">Sphingopyxis fribergensis</name>
    <dbReference type="NCBI Taxonomy" id="1515612"/>
    <lineage>
        <taxon>Bacteria</taxon>
        <taxon>Pseudomonadati</taxon>
        <taxon>Pseudomonadota</taxon>
        <taxon>Alphaproteobacteria</taxon>
        <taxon>Sphingomonadales</taxon>
        <taxon>Sphingomonadaceae</taxon>
        <taxon>Sphingopyxis</taxon>
    </lineage>
</organism>
<evidence type="ECO:0000256" key="1">
    <source>
        <dbReference type="SAM" id="SignalP"/>
    </source>
</evidence>
<keyword evidence="4" id="KW-1185">Reference proteome</keyword>
<dbReference type="KEGG" id="sphk:SKP52_10670"/>
<dbReference type="Pfam" id="PF01345">
    <property type="entry name" value="DUF11"/>
    <property type="match status" value="1"/>
</dbReference>
<sequence>MIGKMWNGLAFAALLAVSTQPVVAQGTGALTSKIELEKSTPTSEGQPPKKTYVTPDVVVPGDRVRVALTFTNNGAAPAAGVNLVNPIPEGLMFDDTADTTGFGVSTDGGKTFGALAALTVSVDGAAPRPATAADVTHVRWLWPDAIAPGQSRSVAFFGRVR</sequence>
<dbReference type="NCBIfam" id="TIGR01451">
    <property type="entry name" value="B_ant_repeat"/>
    <property type="match status" value="1"/>
</dbReference>
<gene>
    <name evidence="3" type="ORF">SKP52_10670</name>
</gene>
<dbReference type="AlphaFoldDB" id="A0A0A7PGD3"/>
<evidence type="ECO:0000259" key="2">
    <source>
        <dbReference type="Pfam" id="PF01345"/>
    </source>
</evidence>
<dbReference type="Proteomes" id="UP000030907">
    <property type="component" value="Chromosome"/>
</dbReference>
<evidence type="ECO:0000313" key="4">
    <source>
        <dbReference type="Proteomes" id="UP000030907"/>
    </source>
</evidence>
<dbReference type="EMBL" id="CP009122">
    <property type="protein sequence ID" value="AJA09039.1"/>
    <property type="molecule type" value="Genomic_DNA"/>
</dbReference>
<feature type="domain" description="DUF11" evidence="2">
    <location>
        <begin position="53"/>
        <end position="117"/>
    </location>
</feature>
<protein>
    <recommendedName>
        <fullName evidence="2">DUF11 domain-containing protein</fullName>
    </recommendedName>
</protein>
<dbReference type="HOGENOM" id="CLU_110275_3_1_5"/>
<feature type="chain" id="PRO_5002043952" description="DUF11 domain-containing protein" evidence="1">
    <location>
        <begin position="25"/>
        <end position="161"/>
    </location>
</feature>
<feature type="signal peptide" evidence="1">
    <location>
        <begin position="1"/>
        <end position="24"/>
    </location>
</feature>
<reference evidence="3 4" key="1">
    <citation type="journal article" date="2015" name="Int. J. Syst. Evol. Microbiol.">
        <title>Description of Sphingopyxis fribergensis sp. nov. - a soil bacterium with the ability to degrade styrene and phenylacetic acid.</title>
        <authorList>
            <person name="Oelschlagel M."/>
            <person name="Ruckert C."/>
            <person name="Kalinowski J."/>
            <person name="Schmidt G."/>
            <person name="Schlomann M."/>
            <person name="Tischler D."/>
        </authorList>
    </citation>
    <scope>NUCLEOTIDE SEQUENCE [LARGE SCALE GENOMIC DNA]</scope>
    <source>
        <strain evidence="3 4">Kp5.2</strain>
    </source>
</reference>
<dbReference type="InterPro" id="IPR047589">
    <property type="entry name" value="DUF11_rpt"/>
</dbReference>